<keyword evidence="1" id="KW-0812">Transmembrane</keyword>
<evidence type="ECO:0000313" key="3">
    <source>
        <dbReference type="Proteomes" id="UP001595712"/>
    </source>
</evidence>
<dbReference type="RefSeq" id="WP_387974448.1">
    <property type="nucleotide sequence ID" value="NZ_JBHRWO010000010.1"/>
</dbReference>
<keyword evidence="3" id="KW-1185">Reference proteome</keyword>
<name>A0ABV7PWM0_9ACTN</name>
<dbReference type="Proteomes" id="UP001595712">
    <property type="component" value="Unassembled WGS sequence"/>
</dbReference>
<gene>
    <name evidence="2" type="ORF">ACFO8M_10635</name>
</gene>
<sequence length="46" mass="4938">MSPEAIWTVPGWGLAFTMWALAAAAGAVIVLATGLLAWRGRRKRRG</sequence>
<accession>A0ABV7PWM0</accession>
<feature type="transmembrane region" description="Helical" evidence="1">
    <location>
        <begin position="12"/>
        <end position="38"/>
    </location>
</feature>
<evidence type="ECO:0000256" key="1">
    <source>
        <dbReference type="SAM" id="Phobius"/>
    </source>
</evidence>
<protein>
    <recommendedName>
        <fullName evidence="4">LPXTG cell wall anchor domain-containing protein</fullName>
    </recommendedName>
</protein>
<proteinExistence type="predicted"/>
<dbReference type="EMBL" id="JBHRWO010000010">
    <property type="protein sequence ID" value="MFC3492940.1"/>
    <property type="molecule type" value="Genomic_DNA"/>
</dbReference>
<reference evidence="3" key="1">
    <citation type="journal article" date="2019" name="Int. J. Syst. Evol. Microbiol.">
        <title>The Global Catalogue of Microorganisms (GCM) 10K type strain sequencing project: providing services to taxonomists for standard genome sequencing and annotation.</title>
        <authorList>
            <consortium name="The Broad Institute Genomics Platform"/>
            <consortium name="The Broad Institute Genome Sequencing Center for Infectious Disease"/>
            <person name="Wu L."/>
            <person name="Ma J."/>
        </authorList>
    </citation>
    <scope>NUCLEOTIDE SEQUENCE [LARGE SCALE GENOMIC DNA]</scope>
    <source>
        <strain evidence="3">CGMCC 4.7396</strain>
    </source>
</reference>
<organism evidence="2 3">
    <name type="scientific">Glycomyces rhizosphaerae</name>
    <dbReference type="NCBI Taxonomy" id="2054422"/>
    <lineage>
        <taxon>Bacteria</taxon>
        <taxon>Bacillati</taxon>
        <taxon>Actinomycetota</taxon>
        <taxon>Actinomycetes</taxon>
        <taxon>Glycomycetales</taxon>
        <taxon>Glycomycetaceae</taxon>
        <taxon>Glycomyces</taxon>
    </lineage>
</organism>
<keyword evidence="1" id="KW-1133">Transmembrane helix</keyword>
<evidence type="ECO:0000313" key="2">
    <source>
        <dbReference type="EMBL" id="MFC3492940.1"/>
    </source>
</evidence>
<keyword evidence="1" id="KW-0472">Membrane</keyword>
<comment type="caution">
    <text evidence="2">The sequence shown here is derived from an EMBL/GenBank/DDBJ whole genome shotgun (WGS) entry which is preliminary data.</text>
</comment>
<evidence type="ECO:0008006" key="4">
    <source>
        <dbReference type="Google" id="ProtNLM"/>
    </source>
</evidence>